<name>A0AA94HPA8_9MICO</name>
<sequence>MVVSEVRTITAEEARRIAVRAQWLDADGYDQRDAGDLPALAEQLTLLPLNPADIVCPSAEQIAHTRIPELAYEDVRRSVEVDLSLVEHLGPHRHPMEAWAIALRATSDLPWLTAIGRSADAIHASARDWLEANDGFRARVLAQLREDGPLPQADIDDAADVPYRSSGWNTDRNVAMMLELLQIRGEVVVAERLGTARVWDLAERVLPPVEPVEREQAERTWGQRWLRACGIARATHLGDEGEPVRVECADGTVLRGQWRLDPDASAEGFAGRVALLSPLDRLIADRKRMTQLWGFEYALEQYTPAATRRWGAFALPILDGDRLVGKVDAKSDRDAGALRVHRIHWDEDPSARLRDAVHDEIARLGAFLSLRPIMP</sequence>
<dbReference type="AlphaFoldDB" id="A0AA94HPA8"/>
<comment type="caution">
    <text evidence="1">The sequence shown here is derived from an EMBL/GenBank/DDBJ whole genome shotgun (WGS) entry which is preliminary data.</text>
</comment>
<evidence type="ECO:0000313" key="1">
    <source>
        <dbReference type="EMBL" id="SFS18219.1"/>
    </source>
</evidence>
<dbReference type="PANTHER" id="PTHR30528:SF0">
    <property type="entry name" value="CYTOPLASMIC PROTEIN"/>
    <property type="match status" value="1"/>
</dbReference>
<gene>
    <name evidence="1" type="ORF">SAMN04487783_2572</name>
</gene>
<dbReference type="EMBL" id="FOZN01000004">
    <property type="protein sequence ID" value="SFS18219.1"/>
    <property type="molecule type" value="Genomic_DNA"/>
</dbReference>
<dbReference type="Proteomes" id="UP000198506">
    <property type="component" value="Unassembled WGS sequence"/>
</dbReference>
<accession>A0AA94HPA8</accession>
<organism evidence="1 2">
    <name type="scientific">Agrococcus baldri</name>
    <dbReference type="NCBI Taxonomy" id="153730"/>
    <lineage>
        <taxon>Bacteria</taxon>
        <taxon>Bacillati</taxon>
        <taxon>Actinomycetota</taxon>
        <taxon>Actinomycetes</taxon>
        <taxon>Micrococcales</taxon>
        <taxon>Microbacteriaceae</taxon>
        <taxon>Agrococcus</taxon>
    </lineage>
</organism>
<evidence type="ECO:0008006" key="3">
    <source>
        <dbReference type="Google" id="ProtNLM"/>
    </source>
</evidence>
<proteinExistence type="predicted"/>
<keyword evidence="2" id="KW-1185">Reference proteome</keyword>
<dbReference type="Pfam" id="PF06224">
    <property type="entry name" value="AlkZ-like"/>
    <property type="match status" value="2"/>
</dbReference>
<reference evidence="1 2" key="1">
    <citation type="submission" date="2016-10" db="EMBL/GenBank/DDBJ databases">
        <authorList>
            <person name="Varghese N."/>
            <person name="Submissions S."/>
        </authorList>
    </citation>
    <scope>NUCLEOTIDE SEQUENCE [LARGE SCALE GENOMIC DNA]</scope>
    <source>
        <strain evidence="1 2">IAM 15147</strain>
    </source>
</reference>
<protein>
    <recommendedName>
        <fullName evidence="3">Winged helix DNA-binding domain-containing protein</fullName>
    </recommendedName>
</protein>
<dbReference type="PANTHER" id="PTHR30528">
    <property type="entry name" value="CYTOPLASMIC PROTEIN"/>
    <property type="match status" value="1"/>
</dbReference>
<dbReference type="RefSeq" id="WP_318255561.1">
    <property type="nucleotide sequence ID" value="NZ_FOZN01000004.1"/>
</dbReference>
<dbReference type="InterPro" id="IPR009351">
    <property type="entry name" value="AlkZ-like"/>
</dbReference>
<evidence type="ECO:0000313" key="2">
    <source>
        <dbReference type="Proteomes" id="UP000198506"/>
    </source>
</evidence>